<accession>A0ABQ6DFC8</accession>
<evidence type="ECO:0000259" key="5">
    <source>
        <dbReference type="PROSITE" id="PS50987"/>
    </source>
</evidence>
<dbReference type="NCBIfam" id="NF033788">
    <property type="entry name" value="HTH_metalloreg"/>
    <property type="match status" value="1"/>
</dbReference>
<dbReference type="InterPro" id="IPR051081">
    <property type="entry name" value="HTH_MetalResp_TranReg"/>
</dbReference>
<dbReference type="InterPro" id="IPR036390">
    <property type="entry name" value="WH_DNA-bd_sf"/>
</dbReference>
<feature type="compositionally biased region" description="Low complexity" evidence="4">
    <location>
        <begin position="110"/>
        <end position="122"/>
    </location>
</feature>
<name>A0ABQ6DFC8_9HYPH</name>
<dbReference type="PRINTS" id="PR00778">
    <property type="entry name" value="HTHARSR"/>
</dbReference>
<evidence type="ECO:0000256" key="4">
    <source>
        <dbReference type="SAM" id="MobiDB-lite"/>
    </source>
</evidence>
<dbReference type="InterPro" id="IPR011991">
    <property type="entry name" value="ArsR-like_HTH"/>
</dbReference>
<dbReference type="Proteomes" id="UP001156856">
    <property type="component" value="Unassembled WGS sequence"/>
</dbReference>
<comment type="caution">
    <text evidence="6">The sequence shown here is derived from an EMBL/GenBank/DDBJ whole genome shotgun (WGS) entry which is preliminary data.</text>
</comment>
<dbReference type="SUPFAM" id="SSF46785">
    <property type="entry name" value="Winged helix' DNA-binding domain"/>
    <property type="match status" value="1"/>
</dbReference>
<gene>
    <name evidence="6" type="ORF">GCM10007888_15510</name>
</gene>
<dbReference type="PROSITE" id="PS50987">
    <property type="entry name" value="HTH_ARSR_2"/>
    <property type="match status" value="1"/>
</dbReference>
<proteinExistence type="predicted"/>
<keyword evidence="3" id="KW-0804">Transcription</keyword>
<evidence type="ECO:0000256" key="1">
    <source>
        <dbReference type="ARBA" id="ARBA00023015"/>
    </source>
</evidence>
<dbReference type="SMART" id="SM00418">
    <property type="entry name" value="HTH_ARSR"/>
    <property type="match status" value="1"/>
</dbReference>
<keyword evidence="2" id="KW-0238">DNA-binding</keyword>
<keyword evidence="1" id="KW-0805">Transcription regulation</keyword>
<dbReference type="EMBL" id="BSPK01000019">
    <property type="protein sequence ID" value="GLS63170.1"/>
    <property type="molecule type" value="Genomic_DNA"/>
</dbReference>
<evidence type="ECO:0000313" key="7">
    <source>
        <dbReference type="Proteomes" id="UP001156856"/>
    </source>
</evidence>
<reference evidence="7" key="1">
    <citation type="journal article" date="2019" name="Int. J. Syst. Evol. Microbiol.">
        <title>The Global Catalogue of Microorganisms (GCM) 10K type strain sequencing project: providing services to taxonomists for standard genome sequencing and annotation.</title>
        <authorList>
            <consortium name="The Broad Institute Genomics Platform"/>
            <consortium name="The Broad Institute Genome Sequencing Center for Infectious Disease"/>
            <person name="Wu L."/>
            <person name="Ma J."/>
        </authorList>
    </citation>
    <scope>NUCLEOTIDE SEQUENCE [LARGE SCALE GENOMIC DNA]</scope>
    <source>
        <strain evidence="7">NBRC 107715</strain>
    </source>
</reference>
<feature type="region of interest" description="Disordered" evidence="4">
    <location>
        <begin position="101"/>
        <end position="128"/>
    </location>
</feature>
<evidence type="ECO:0000313" key="6">
    <source>
        <dbReference type="EMBL" id="GLS63170.1"/>
    </source>
</evidence>
<protein>
    <submittedName>
        <fullName evidence="6">Transcriptional regulator</fullName>
    </submittedName>
</protein>
<evidence type="ECO:0000256" key="3">
    <source>
        <dbReference type="ARBA" id="ARBA00023163"/>
    </source>
</evidence>
<dbReference type="PANTHER" id="PTHR33154:SF33">
    <property type="entry name" value="TRANSCRIPTIONAL REPRESSOR SDPR"/>
    <property type="match status" value="1"/>
</dbReference>
<dbReference type="CDD" id="cd00090">
    <property type="entry name" value="HTH_ARSR"/>
    <property type="match status" value="1"/>
</dbReference>
<feature type="domain" description="HTH arsR-type" evidence="5">
    <location>
        <begin position="1"/>
        <end position="90"/>
    </location>
</feature>
<keyword evidence="7" id="KW-1185">Reference proteome</keyword>
<dbReference type="InterPro" id="IPR036388">
    <property type="entry name" value="WH-like_DNA-bd_sf"/>
</dbReference>
<dbReference type="Pfam" id="PF01022">
    <property type="entry name" value="HTH_5"/>
    <property type="match status" value="1"/>
</dbReference>
<sequence>MTGMQRVFEALASTPRRKILALLAHSELSAGEIAARFDMTKPSISQHLAVLEAAGLVVSEKRGQYVFYRQVSENLINALNGFVQEVCPVARPLKRESAAIGRERAKAAEADAGTADAGGPAPRRGDTA</sequence>
<dbReference type="Gene3D" id="1.10.10.10">
    <property type="entry name" value="Winged helix-like DNA-binding domain superfamily/Winged helix DNA-binding domain"/>
    <property type="match status" value="1"/>
</dbReference>
<organism evidence="6 7">
    <name type="scientific">Methylobacterium oxalidis</name>
    <dbReference type="NCBI Taxonomy" id="944322"/>
    <lineage>
        <taxon>Bacteria</taxon>
        <taxon>Pseudomonadati</taxon>
        <taxon>Pseudomonadota</taxon>
        <taxon>Alphaproteobacteria</taxon>
        <taxon>Hyphomicrobiales</taxon>
        <taxon>Methylobacteriaceae</taxon>
        <taxon>Methylobacterium</taxon>
    </lineage>
</organism>
<evidence type="ECO:0000256" key="2">
    <source>
        <dbReference type="ARBA" id="ARBA00023125"/>
    </source>
</evidence>
<dbReference type="PANTHER" id="PTHR33154">
    <property type="entry name" value="TRANSCRIPTIONAL REGULATOR, ARSR FAMILY"/>
    <property type="match status" value="1"/>
</dbReference>
<dbReference type="InterPro" id="IPR001845">
    <property type="entry name" value="HTH_ArsR_DNA-bd_dom"/>
</dbReference>